<comment type="caution">
    <text evidence="2">The sequence shown here is derived from an EMBL/GenBank/DDBJ whole genome shotgun (WGS) entry which is preliminary data.</text>
</comment>
<organism evidence="2 3">
    <name type="scientific">Phytophthora rubi</name>
    <dbReference type="NCBI Taxonomy" id="129364"/>
    <lineage>
        <taxon>Eukaryota</taxon>
        <taxon>Sar</taxon>
        <taxon>Stramenopiles</taxon>
        <taxon>Oomycota</taxon>
        <taxon>Peronosporomycetes</taxon>
        <taxon>Peronosporales</taxon>
        <taxon>Peronosporaceae</taxon>
        <taxon>Phytophthora</taxon>
    </lineage>
</organism>
<gene>
    <name evidence="2" type="ORF">PR003_g29523</name>
</gene>
<dbReference type="AlphaFoldDB" id="A0A6A4BJA9"/>
<name>A0A6A4BJA9_9STRA</name>
<reference evidence="2 3" key="1">
    <citation type="submission" date="2018-08" db="EMBL/GenBank/DDBJ databases">
        <title>Genomic investigation of the strawberry pathogen Phytophthora fragariae indicates pathogenicity is determined by transcriptional variation in three key races.</title>
        <authorList>
            <person name="Adams T.M."/>
            <person name="Armitage A.D."/>
            <person name="Sobczyk M.K."/>
            <person name="Bates H.J."/>
            <person name="Dunwell J.M."/>
            <person name="Nellist C.F."/>
            <person name="Harrison R.J."/>
        </authorList>
    </citation>
    <scope>NUCLEOTIDE SEQUENCE [LARGE SCALE GENOMIC DNA]</scope>
    <source>
        <strain evidence="2 3">SCRP333</strain>
    </source>
</reference>
<evidence type="ECO:0000313" key="2">
    <source>
        <dbReference type="EMBL" id="KAE9274724.1"/>
    </source>
</evidence>
<proteinExistence type="predicted"/>
<dbReference type="EMBL" id="QXFT01005000">
    <property type="protein sequence ID" value="KAE9274724.1"/>
    <property type="molecule type" value="Genomic_DNA"/>
</dbReference>
<keyword evidence="3" id="KW-1185">Reference proteome</keyword>
<protein>
    <recommendedName>
        <fullName evidence="4">HAT C-terminal dimerisation domain-containing protein</fullName>
    </recommendedName>
</protein>
<dbReference type="Proteomes" id="UP000434957">
    <property type="component" value="Unassembled WGS sequence"/>
</dbReference>
<evidence type="ECO:0000313" key="3">
    <source>
        <dbReference type="Proteomes" id="UP000434957"/>
    </source>
</evidence>
<evidence type="ECO:0008006" key="4">
    <source>
        <dbReference type="Google" id="ProtNLM"/>
    </source>
</evidence>
<accession>A0A6A4BJA9</accession>
<evidence type="ECO:0000256" key="1">
    <source>
        <dbReference type="SAM" id="MobiDB-lite"/>
    </source>
</evidence>
<feature type="region of interest" description="Disordered" evidence="1">
    <location>
        <begin position="1"/>
        <end position="30"/>
    </location>
</feature>
<sequence length="127" mass="14241">MQCVRPPGTSPVQQRALYQDGNSSSENESDLIFGDEVSQPGTETTAEVTLNAKADALLDEWLDFRIDWAEVAKVEQDNVVAKLSVLDRKRNVRVWNVEQVCGSIDVCRWFAEVGQIKYPSITKLARV</sequence>